<evidence type="ECO:0000313" key="1">
    <source>
        <dbReference type="Proteomes" id="UP000000437"/>
    </source>
</evidence>
<evidence type="ECO:0000313" key="2">
    <source>
        <dbReference type="RefSeq" id="XP_073793181.1"/>
    </source>
</evidence>
<reference evidence="2" key="1">
    <citation type="submission" date="2025-08" db="UniProtKB">
        <authorList>
            <consortium name="RefSeq"/>
        </authorList>
    </citation>
    <scope>IDENTIFICATION</scope>
    <source>
        <strain evidence="2">Tuebingen</strain>
        <tissue evidence="2">Fibroblasts and whole tissue</tissue>
    </source>
</reference>
<protein>
    <submittedName>
        <fullName evidence="2">Uncharacterized protein si:rp71-36a1.1 isoform X2</fullName>
    </submittedName>
</protein>
<name>A0AC58IG17_DANRE</name>
<keyword evidence="1" id="KW-1185">Reference proteome</keyword>
<organism evidence="1 2">
    <name type="scientific">Danio rerio</name>
    <name type="common">Zebrafish</name>
    <name type="synonym">Brachydanio rerio</name>
    <dbReference type="NCBI Taxonomy" id="7955"/>
    <lineage>
        <taxon>Eukaryota</taxon>
        <taxon>Metazoa</taxon>
        <taxon>Chordata</taxon>
        <taxon>Craniata</taxon>
        <taxon>Vertebrata</taxon>
        <taxon>Euteleostomi</taxon>
        <taxon>Actinopterygii</taxon>
        <taxon>Neopterygii</taxon>
        <taxon>Teleostei</taxon>
        <taxon>Ostariophysi</taxon>
        <taxon>Cypriniformes</taxon>
        <taxon>Danionidae</taxon>
        <taxon>Danioninae</taxon>
        <taxon>Danio</taxon>
    </lineage>
</organism>
<sequence length="236" mass="26152">MIASINKVKASFELNKELDGNFKSRLQLRVQSGYLTIKNIMTTDSGDYEVSNDNGIKKSFKVSVVSVDFTKTVSVLEGDLVTLHTDVPDIKIYDAIEWRFEYQKSPVAEIKAGNVPKYDETDTRFKDRLQLDPQTASLTIKNIRTELAGLYKADIISSGHTVHKSYNVIVIAPRVPVCGPSGWSSGAVAGIVVCLLLLVAVAVALVIYYRRKIAVLEKSLNRDNVLVPKPIHTNNE</sequence>
<gene>
    <name evidence="2" type="primary">si:rp71-36a1.1</name>
</gene>
<dbReference type="RefSeq" id="XP_073793181.1">
    <property type="nucleotide sequence ID" value="XM_073937080.1"/>
</dbReference>
<dbReference type="Proteomes" id="UP000000437">
    <property type="component" value="Chromosome 22"/>
</dbReference>
<accession>A0AC58IG17</accession>
<proteinExistence type="predicted"/>